<name>A0A0A9BB13_ARUDO</name>
<protein>
    <submittedName>
        <fullName evidence="1">Uncharacterized protein</fullName>
    </submittedName>
</protein>
<sequence>MHQHKFTFGGKFTAENLYVTEVGKIKVDPSMVSALKPFTDQNSEDDYITAADIIEDIIFAGEKDLPEDICHLIKLMKYESTQFEYVIRCHISSLDSRSQLDHFSWMFKRLDFLELSDPQNYDDIVKKIPYGQGQWKQMVKRSKLLQSIYDYKKRQSTFEDSGKGLVSLGRNSVEHLTKKSVKIVKRKKKVKGQMKKVTVIVKRIPLFEDFQIQHIICDVYSELFGEMQKAFHSEGELTRFNLEETIK</sequence>
<organism evidence="1">
    <name type="scientific">Arundo donax</name>
    <name type="common">Giant reed</name>
    <name type="synonym">Donax arundinaceus</name>
    <dbReference type="NCBI Taxonomy" id="35708"/>
    <lineage>
        <taxon>Eukaryota</taxon>
        <taxon>Viridiplantae</taxon>
        <taxon>Streptophyta</taxon>
        <taxon>Embryophyta</taxon>
        <taxon>Tracheophyta</taxon>
        <taxon>Spermatophyta</taxon>
        <taxon>Magnoliopsida</taxon>
        <taxon>Liliopsida</taxon>
        <taxon>Poales</taxon>
        <taxon>Poaceae</taxon>
        <taxon>PACMAD clade</taxon>
        <taxon>Arundinoideae</taxon>
        <taxon>Arundineae</taxon>
        <taxon>Arundo</taxon>
    </lineage>
</organism>
<evidence type="ECO:0000313" key="1">
    <source>
        <dbReference type="EMBL" id="JAD60521.1"/>
    </source>
</evidence>
<proteinExistence type="predicted"/>
<reference evidence="1" key="2">
    <citation type="journal article" date="2015" name="Data Brief">
        <title>Shoot transcriptome of the giant reed, Arundo donax.</title>
        <authorList>
            <person name="Barrero R.A."/>
            <person name="Guerrero F.D."/>
            <person name="Moolhuijzen P."/>
            <person name="Goolsby J.A."/>
            <person name="Tidwell J."/>
            <person name="Bellgard S.E."/>
            <person name="Bellgard M.I."/>
        </authorList>
    </citation>
    <scope>NUCLEOTIDE SEQUENCE</scope>
    <source>
        <tissue evidence="1">Shoot tissue taken approximately 20 cm above the soil surface</tissue>
    </source>
</reference>
<dbReference type="PANTHER" id="PTHR35161:SF22">
    <property type="match status" value="1"/>
</dbReference>
<accession>A0A0A9BB13</accession>
<dbReference type="PANTHER" id="PTHR35161">
    <property type="entry name" value="OS02G0303100 PROTEIN"/>
    <property type="match status" value="1"/>
</dbReference>
<dbReference type="EMBL" id="GBRH01237374">
    <property type="protein sequence ID" value="JAD60521.1"/>
    <property type="molecule type" value="Transcribed_RNA"/>
</dbReference>
<dbReference type="AlphaFoldDB" id="A0A0A9BB13"/>
<reference evidence="1" key="1">
    <citation type="submission" date="2014-09" db="EMBL/GenBank/DDBJ databases">
        <authorList>
            <person name="Magalhaes I.L.F."/>
            <person name="Oliveira U."/>
            <person name="Santos F.R."/>
            <person name="Vidigal T.H.D.A."/>
            <person name="Brescovit A.D."/>
            <person name="Santos A.J."/>
        </authorList>
    </citation>
    <scope>NUCLEOTIDE SEQUENCE</scope>
    <source>
        <tissue evidence="1">Shoot tissue taken approximately 20 cm above the soil surface</tissue>
    </source>
</reference>